<accession>A0ABS5HMT4</accession>
<evidence type="ECO:0000259" key="3">
    <source>
        <dbReference type="Pfam" id="PF00850"/>
    </source>
</evidence>
<comment type="caution">
    <text evidence="4">The sequence shown here is derived from an EMBL/GenBank/DDBJ whole genome shotgun (WGS) entry which is preliminary data.</text>
</comment>
<dbReference type="PRINTS" id="PR01270">
    <property type="entry name" value="HDASUPER"/>
</dbReference>
<dbReference type="CDD" id="cd11599">
    <property type="entry name" value="HDAC_classII_2"/>
    <property type="match status" value="1"/>
</dbReference>
<sequence>MTTALYTHSDCLAHRTPPGHPEQVGRIESVAKALEGFDALDRRDAPAAPDGVIGLCHPQSHIDAIAAAEPKSGTVALDEDTHMSPGSMQAARRAVGGAVAAVDAVMAGEVANAFVATRPPGHHAEYEKPMGFCLFGNVAIAAKHAIAAHGLNRVVIIDFDVHHGNGTQDLLWNEEKVLFFSSHQLPLWPGTGSEKERGKYDQIVNLPLAPGSGSLEMRNTYTRRVFPMIDAFRPELILISAGFDAHRADPLAQLEWETDDYTWITEQICDLAAKHCGGRVASTLEGGYDLTSLAASAAAHVQVLMEKGA</sequence>
<dbReference type="SUPFAM" id="SSF52768">
    <property type="entry name" value="Arginase/deacetylase"/>
    <property type="match status" value="1"/>
</dbReference>
<dbReference type="InterPro" id="IPR000286">
    <property type="entry name" value="HDACs"/>
</dbReference>
<dbReference type="PANTHER" id="PTHR10625:SF10">
    <property type="entry name" value="HISTONE DEACETYLASE HDAC1"/>
    <property type="match status" value="1"/>
</dbReference>
<dbReference type="Proteomes" id="UP001195941">
    <property type="component" value="Unassembled WGS sequence"/>
</dbReference>
<feature type="region of interest" description="Disordered" evidence="2">
    <location>
        <begin position="1"/>
        <end position="23"/>
    </location>
</feature>
<dbReference type="InterPro" id="IPR023801">
    <property type="entry name" value="His_deacetylse_dom"/>
</dbReference>
<feature type="domain" description="Histone deacetylase" evidence="3">
    <location>
        <begin position="20"/>
        <end position="304"/>
    </location>
</feature>
<dbReference type="PANTHER" id="PTHR10625">
    <property type="entry name" value="HISTONE DEACETYLASE HDAC1-RELATED"/>
    <property type="match status" value="1"/>
</dbReference>
<dbReference type="InterPro" id="IPR037138">
    <property type="entry name" value="His_deacetylse_dom_sf"/>
</dbReference>
<dbReference type="RefSeq" id="WP_212699793.1">
    <property type="nucleotide sequence ID" value="NZ_JADMKU010000002.1"/>
</dbReference>
<evidence type="ECO:0000313" key="4">
    <source>
        <dbReference type="EMBL" id="MBR9650292.1"/>
    </source>
</evidence>
<dbReference type="EMBL" id="JADMKU010000002">
    <property type="protein sequence ID" value="MBR9650292.1"/>
    <property type="molecule type" value="Genomic_DNA"/>
</dbReference>
<dbReference type="Gene3D" id="3.40.800.20">
    <property type="entry name" value="Histone deacetylase domain"/>
    <property type="match status" value="1"/>
</dbReference>
<organism evidence="4 5">
    <name type="scientific">Thalassovita aquimarina</name>
    <dbReference type="NCBI Taxonomy" id="2785917"/>
    <lineage>
        <taxon>Bacteria</taxon>
        <taxon>Pseudomonadati</taxon>
        <taxon>Pseudomonadota</taxon>
        <taxon>Alphaproteobacteria</taxon>
        <taxon>Rhodobacterales</taxon>
        <taxon>Roseobacteraceae</taxon>
        <taxon>Thalassovita</taxon>
    </lineage>
</organism>
<dbReference type="Pfam" id="PF00850">
    <property type="entry name" value="Hist_deacetyl"/>
    <property type="match status" value="1"/>
</dbReference>
<dbReference type="InterPro" id="IPR023696">
    <property type="entry name" value="Ureohydrolase_dom_sf"/>
</dbReference>
<gene>
    <name evidence="4" type="ORF">IT775_04020</name>
</gene>
<protein>
    <submittedName>
        <fullName evidence="4">Histone deacetylase family protein</fullName>
    </submittedName>
</protein>
<keyword evidence="5" id="KW-1185">Reference proteome</keyword>
<proteinExistence type="inferred from homology"/>
<evidence type="ECO:0000256" key="1">
    <source>
        <dbReference type="ARBA" id="ARBA00005947"/>
    </source>
</evidence>
<reference evidence="4 5" key="1">
    <citation type="journal article" date="2021" name="Arch. Microbiol.">
        <title>Thalassobius aquimarinus sp. nov., isolated from the Sea of Japan seashore.</title>
        <authorList>
            <person name="Kurilenko V.V."/>
            <person name="Romanenko L.A."/>
            <person name="Chernysheva N.Y."/>
            <person name="Velansky P.V."/>
            <person name="Tekutyeva L.A."/>
            <person name="Isaeva M.P."/>
            <person name="Mikhailov V.V."/>
        </authorList>
    </citation>
    <scope>NUCLEOTIDE SEQUENCE [LARGE SCALE GENOMIC DNA]</scope>
    <source>
        <strain evidence="4 5">KMM 8518</strain>
    </source>
</reference>
<evidence type="ECO:0000256" key="2">
    <source>
        <dbReference type="SAM" id="MobiDB-lite"/>
    </source>
</evidence>
<comment type="similarity">
    <text evidence="1">Belongs to the histone deacetylase family.</text>
</comment>
<evidence type="ECO:0000313" key="5">
    <source>
        <dbReference type="Proteomes" id="UP001195941"/>
    </source>
</evidence>
<name>A0ABS5HMT4_9RHOB</name>